<dbReference type="GO" id="GO:0030163">
    <property type="term" value="P:protein catabolic process"/>
    <property type="evidence" value="ECO:0007669"/>
    <property type="project" value="InterPro"/>
</dbReference>
<dbReference type="Pfam" id="PF05362">
    <property type="entry name" value="Lon_C"/>
    <property type="match status" value="1"/>
</dbReference>
<reference evidence="3" key="1">
    <citation type="submission" date="2018-07" db="EMBL/GenBank/DDBJ databases">
        <authorList>
            <consortium name="Genoscope - CEA"/>
            <person name="William W."/>
        </authorList>
    </citation>
    <scope>NUCLEOTIDE SEQUENCE</scope>
    <source>
        <strain evidence="3">IK1</strain>
    </source>
</reference>
<dbReference type="InterPro" id="IPR020568">
    <property type="entry name" value="Ribosomal_Su5_D2-typ_SF"/>
</dbReference>
<dbReference type="InterPro" id="IPR046838">
    <property type="entry name" value="BrxL_N"/>
</dbReference>
<dbReference type="GO" id="GO:0006508">
    <property type="term" value="P:proteolysis"/>
    <property type="evidence" value="ECO:0007669"/>
    <property type="project" value="UniProtKB-KW"/>
</dbReference>
<evidence type="ECO:0000313" key="3">
    <source>
        <dbReference type="EMBL" id="VBB44947.1"/>
    </source>
</evidence>
<dbReference type="Pfam" id="PF13337">
    <property type="entry name" value="BrxL_ATPase"/>
    <property type="match status" value="1"/>
</dbReference>
<dbReference type="Pfam" id="PF20442">
    <property type="entry name" value="BrxL_N"/>
    <property type="match status" value="1"/>
</dbReference>
<dbReference type="NCBIfam" id="TIGR02688">
    <property type="entry name" value="BREX system Lon protease-like protein BrxL"/>
    <property type="match status" value="1"/>
</dbReference>
<comment type="catalytic activity">
    <reaction evidence="1">
        <text>Hydrolysis of proteins in presence of ATP.</text>
        <dbReference type="EC" id="3.4.21.53"/>
    </reaction>
</comment>
<dbReference type="AlphaFoldDB" id="A0A653AA62"/>
<sequence length="690" mass="77404">MNLKLKDVFRGKVVNKAHTIDTGVDEFPRYVLEYLIDNYCSEETFHEDMEKVVRRLKETFVHGAEAEKIRHYIRENRNHSVIASLEARLVETEDKYWGTISAINENFVNIPESIVRQYPMLLSGGMWGTIDLTYDETEIHNKKIRPFKITGFTPFQISIINLDEFLEHRREFSTDEWIDVLINSCGLDPVGMTRRQKLLYLCRCIPLVETNVNMVELAPRETGKTYLYRNISYYAHVLSGGKATPAQLFINLNTGRIGEVGVRDAVVFDEIANTDFTDPRSFVSIMQGYMQDAKFSRGKKEILAFASLVFVGNLDVQGNLPHEKYYHLFEPLPDFMQVIAFLDRIHGYLPGWEIPKLAPNSYSKDYGFITDYFCEIMHELRRIDLLGALRARFEVVDHAKRAQGVSGRDQRAVMKTTSGLLKLLHPDGRVNDGELEGILSLSCELRQRVRDQLHLIAPGEYDRISLGALMQPSGKQVVPELPDSNRVQRVALPEKPSVGEVVGLAVEGDHGCILHFEMQATKGSGRIVPLGSIQRVMRESIEAAAQYIRAKHEDLGISAEWRKSFDVAVLATFMGVPKEGPSAGITIVTGIVSALKKAPIRNDLAMTGEITIMGKVLPVGGIQQKVRAAYDAGVTEVLLPADNLREAEGLPSYVLDGIKLTPVSNIEKVIEVSLVNNKSGGAETQPRKMT</sequence>
<dbReference type="InterPro" id="IPR014721">
    <property type="entry name" value="Ribsml_uS5_D2-typ_fold_subgr"/>
</dbReference>
<keyword evidence="1" id="KW-0645">Protease</keyword>
<dbReference type="GO" id="GO:0004252">
    <property type="term" value="F:serine-type endopeptidase activity"/>
    <property type="evidence" value="ECO:0007669"/>
    <property type="project" value="UniProtKB-UniRule"/>
</dbReference>
<dbReference type="InterPro" id="IPR027065">
    <property type="entry name" value="Lon_Prtase"/>
</dbReference>
<evidence type="ECO:0000259" key="2">
    <source>
        <dbReference type="PROSITE" id="PS51786"/>
    </source>
</evidence>
<feature type="active site" evidence="1">
    <location>
        <position position="582"/>
    </location>
</feature>
<dbReference type="GO" id="GO:0005524">
    <property type="term" value="F:ATP binding"/>
    <property type="evidence" value="ECO:0007669"/>
    <property type="project" value="InterPro"/>
</dbReference>
<feature type="domain" description="Lon proteolytic" evidence="2">
    <location>
        <begin position="495"/>
        <end position="676"/>
    </location>
</feature>
<dbReference type="PRINTS" id="PR00830">
    <property type="entry name" value="ENDOLAPTASE"/>
</dbReference>
<keyword evidence="1" id="KW-0378">Hydrolase</keyword>
<dbReference type="PANTHER" id="PTHR10046">
    <property type="entry name" value="ATP DEPENDENT LON PROTEASE FAMILY MEMBER"/>
    <property type="match status" value="1"/>
</dbReference>
<protein>
    <recommendedName>
        <fullName evidence="1">endopeptidase La</fullName>
        <ecNumber evidence="1">3.4.21.53</ecNumber>
    </recommendedName>
</protein>
<dbReference type="SUPFAM" id="SSF54211">
    <property type="entry name" value="Ribosomal protein S5 domain 2-like"/>
    <property type="match status" value="1"/>
</dbReference>
<keyword evidence="1" id="KW-0720">Serine protease</keyword>
<dbReference type="PROSITE" id="PS51786">
    <property type="entry name" value="LON_PROTEOLYTIC"/>
    <property type="match status" value="1"/>
</dbReference>
<feature type="active site" evidence="1">
    <location>
        <position position="625"/>
    </location>
</feature>
<evidence type="ECO:0000256" key="1">
    <source>
        <dbReference type="PROSITE-ProRule" id="PRU01122"/>
    </source>
</evidence>
<comment type="similarity">
    <text evidence="1">Belongs to the peptidase S16 family.</text>
</comment>
<name>A0A653AA62_UNCDX</name>
<dbReference type="InterPro" id="IPR008269">
    <property type="entry name" value="Lon_proteolytic"/>
</dbReference>
<accession>A0A653AA62</accession>
<dbReference type="Gene3D" id="3.30.230.10">
    <property type="match status" value="1"/>
</dbReference>
<dbReference type="EC" id="3.4.21.53" evidence="1"/>
<dbReference type="InterPro" id="IPR014061">
    <property type="entry name" value="BrxL-like"/>
</dbReference>
<organism evidence="3">
    <name type="scientific">Uncultured Desulfatiglans sp</name>
    <dbReference type="NCBI Taxonomy" id="1748965"/>
    <lineage>
        <taxon>Bacteria</taxon>
        <taxon>Pseudomonadati</taxon>
        <taxon>Thermodesulfobacteriota</taxon>
        <taxon>Desulfobacteria</taxon>
        <taxon>Desulfatiglandales</taxon>
        <taxon>Desulfatiglandaceae</taxon>
        <taxon>Desulfatiglans</taxon>
        <taxon>environmental samples</taxon>
    </lineage>
</organism>
<dbReference type="GO" id="GO:0004176">
    <property type="term" value="F:ATP-dependent peptidase activity"/>
    <property type="evidence" value="ECO:0007669"/>
    <property type="project" value="UniProtKB-UniRule"/>
</dbReference>
<gene>
    <name evidence="3" type="ORF">TRIP_B350118</name>
</gene>
<dbReference type="EMBL" id="UPXX01000029">
    <property type="protein sequence ID" value="VBB44947.1"/>
    <property type="molecule type" value="Genomic_DNA"/>
</dbReference>
<proteinExistence type="inferred from homology"/>